<keyword evidence="3" id="KW-1133">Transmembrane helix</keyword>
<accession>A0AAW9R4A1</accession>
<feature type="region of interest" description="Disordered" evidence="2">
    <location>
        <begin position="265"/>
        <end position="284"/>
    </location>
</feature>
<keyword evidence="3" id="KW-0812">Transmembrane</keyword>
<evidence type="ECO:0000313" key="7">
    <source>
        <dbReference type="Proteomes" id="UP001364472"/>
    </source>
</evidence>
<dbReference type="RefSeq" id="WP_337334911.1">
    <property type="nucleotide sequence ID" value="NZ_JBBDHC010000006.1"/>
</dbReference>
<reference evidence="6 7" key="1">
    <citation type="journal article" date="2016" name="Antonie Van Leeuwenhoek">
        <title>Denitratimonas tolerans gen. nov., sp. nov., a denitrifying bacterium isolated from a bioreactor for tannery wastewater treatment.</title>
        <authorList>
            <person name="Han S.I."/>
            <person name="Kim J.O."/>
            <person name="Lee Y.R."/>
            <person name="Ekpeghere K.I."/>
            <person name="Koh S.C."/>
            <person name="Whang K.S."/>
        </authorList>
    </citation>
    <scope>NUCLEOTIDE SEQUENCE [LARGE SCALE GENOMIC DNA]</scope>
    <source>
        <strain evidence="6 7">KACC 17565</strain>
    </source>
</reference>
<evidence type="ECO:0000259" key="5">
    <source>
        <dbReference type="Pfam" id="PF23357"/>
    </source>
</evidence>
<dbReference type="EMBL" id="JBBDHC010000006">
    <property type="protein sequence ID" value="MEJ1249197.1"/>
    <property type="molecule type" value="Genomic_DNA"/>
</dbReference>
<dbReference type="InterPro" id="IPR055396">
    <property type="entry name" value="DUF7088"/>
</dbReference>
<sequence length="620" mass="67375">MNLAQRRISTGVALIALALLFIALVVLTGGLFRGARIDLTQNRLYTLTDGTRAILGKIDEPVNLTFYYSDTAARDLPQLRTYATRVRELLEEMAARSGGKLQLAVVDPQPFSEDEDRATAMGLQAVPLGNTGDSLFFGLAGSNAVGQEAAIPFFQPDKEAFLEYDVAKLVSSLAQDARPVVGLMTTLAMGRGFDPSAGRPTQGWVIESEMRNLFDVRHVEPTARSIDTDIKALVVVHPRHLSPDTLYAIDQFVLRGGHLLAFVDPNAEQQPPGASADPTQAAFEDKSSDLPELFKAWGVAYDPGRVVLDAQRALEIQTQQGAPPVRHLAVLGLTRDDANPDDVVSAQLGTINVSSAGSFALADGATVALEPLLQTSASAALVDAERVRLLPDPDQLRADFNPTGERYALAVRLVGSLPSAFPQRSGDGHLSESSEPANVILVADTDILGDRLWAQVQQFFGQRVVNAFASNGDFVINAIDNLIGSGDLIAVRTRAGSSRPFTTVEALRVEADARFRAKEQELQARLQQTEDKLTALQQARPDGGALALNPEQQEELLRFQDEKLRIRKDLRQVRRQLDEDIQVLGRKLKLLNIAGMPLLLTLGALAVGGWRTRRRRRAAP</sequence>
<dbReference type="AlphaFoldDB" id="A0AAW9R4A1"/>
<organism evidence="6 7">
    <name type="scientific">Denitratimonas tolerans</name>
    <dbReference type="NCBI Taxonomy" id="1338420"/>
    <lineage>
        <taxon>Bacteria</taxon>
        <taxon>Pseudomonadati</taxon>
        <taxon>Pseudomonadota</taxon>
        <taxon>Gammaproteobacteria</taxon>
        <taxon>Lysobacterales</taxon>
        <taxon>Lysobacteraceae</taxon>
        <taxon>Denitratimonas</taxon>
    </lineage>
</organism>
<feature type="domain" description="ABC-type uncharacterised transport system" evidence="4">
    <location>
        <begin position="178"/>
        <end position="478"/>
    </location>
</feature>
<gene>
    <name evidence="6" type="ORF">WB794_05865</name>
</gene>
<dbReference type="Pfam" id="PF23357">
    <property type="entry name" value="DUF7088"/>
    <property type="match status" value="1"/>
</dbReference>
<keyword evidence="3" id="KW-0472">Membrane</keyword>
<keyword evidence="7" id="KW-1185">Reference proteome</keyword>
<evidence type="ECO:0000256" key="1">
    <source>
        <dbReference type="SAM" id="Coils"/>
    </source>
</evidence>
<feature type="domain" description="DUF7088" evidence="5">
    <location>
        <begin position="41"/>
        <end position="140"/>
    </location>
</feature>
<evidence type="ECO:0000259" key="4">
    <source>
        <dbReference type="Pfam" id="PF09822"/>
    </source>
</evidence>
<comment type="caution">
    <text evidence="6">The sequence shown here is derived from an EMBL/GenBank/DDBJ whole genome shotgun (WGS) entry which is preliminary data.</text>
</comment>
<feature type="transmembrane region" description="Helical" evidence="3">
    <location>
        <begin position="590"/>
        <end position="610"/>
    </location>
</feature>
<dbReference type="Pfam" id="PF09822">
    <property type="entry name" value="ABC_transp_aux"/>
    <property type="match status" value="1"/>
</dbReference>
<feature type="transmembrane region" description="Helical" evidence="3">
    <location>
        <begin position="12"/>
        <end position="32"/>
    </location>
</feature>
<dbReference type="InterPro" id="IPR019196">
    <property type="entry name" value="ABC_transp_unknown"/>
</dbReference>
<evidence type="ECO:0000256" key="2">
    <source>
        <dbReference type="SAM" id="MobiDB-lite"/>
    </source>
</evidence>
<keyword evidence="1" id="KW-0175">Coiled coil</keyword>
<evidence type="ECO:0000256" key="3">
    <source>
        <dbReference type="SAM" id="Phobius"/>
    </source>
</evidence>
<proteinExistence type="predicted"/>
<feature type="coiled-coil region" evidence="1">
    <location>
        <begin position="512"/>
        <end position="539"/>
    </location>
</feature>
<protein>
    <submittedName>
        <fullName evidence="6">Gldg family protein</fullName>
    </submittedName>
</protein>
<evidence type="ECO:0000313" key="6">
    <source>
        <dbReference type="EMBL" id="MEJ1249197.1"/>
    </source>
</evidence>
<dbReference type="Proteomes" id="UP001364472">
    <property type="component" value="Unassembled WGS sequence"/>
</dbReference>
<name>A0AAW9R4A1_9GAMM</name>